<dbReference type="Proteomes" id="UP000647860">
    <property type="component" value="Unassembled WGS sequence"/>
</dbReference>
<protein>
    <submittedName>
        <fullName evidence="1">Uncharacterized protein</fullName>
    </submittedName>
</protein>
<evidence type="ECO:0000313" key="1">
    <source>
        <dbReference type="EMBL" id="GIJ19203.1"/>
    </source>
</evidence>
<proteinExistence type="predicted"/>
<dbReference type="RefSeq" id="WP_204293235.1">
    <property type="nucleotide sequence ID" value="NZ_BAAAGZ010000001.1"/>
</dbReference>
<keyword evidence="2" id="KW-1185">Reference proteome</keyword>
<evidence type="ECO:0000313" key="2">
    <source>
        <dbReference type="Proteomes" id="UP000647860"/>
    </source>
</evidence>
<dbReference type="EMBL" id="BOPA01000071">
    <property type="protein sequence ID" value="GIJ19203.1"/>
    <property type="molecule type" value="Genomic_DNA"/>
</dbReference>
<name>A0ABQ4INC4_9ACTN</name>
<comment type="caution">
    <text evidence="1">The sequence shown here is derived from an EMBL/GenBank/DDBJ whole genome shotgun (WGS) entry which is preliminary data.</text>
</comment>
<organism evidence="1 2">
    <name type="scientific">Micromonospora gifhornensis</name>
    <dbReference type="NCBI Taxonomy" id="84594"/>
    <lineage>
        <taxon>Bacteria</taxon>
        <taxon>Bacillati</taxon>
        <taxon>Actinomycetota</taxon>
        <taxon>Actinomycetes</taxon>
        <taxon>Micromonosporales</taxon>
        <taxon>Micromonosporaceae</taxon>
        <taxon>Micromonospora</taxon>
    </lineage>
</organism>
<sequence>MPGRRPSAAGVRNAFPVPRLRLTLGYDIPPAAAFPDRRLRRSAQQPLTGHAFFVNLMPEPLMATVVDCLNSGRTNQV</sequence>
<reference evidence="1 2" key="1">
    <citation type="submission" date="2021-01" db="EMBL/GenBank/DDBJ databases">
        <title>Whole genome shotgun sequence of Verrucosispora gifhornensis NBRC 16317.</title>
        <authorList>
            <person name="Komaki H."/>
            <person name="Tamura T."/>
        </authorList>
    </citation>
    <scope>NUCLEOTIDE SEQUENCE [LARGE SCALE GENOMIC DNA]</scope>
    <source>
        <strain evidence="1 2">NBRC 16317</strain>
    </source>
</reference>
<accession>A0ABQ4INC4</accession>
<gene>
    <name evidence="1" type="ORF">Vgi01_58870</name>
</gene>